<evidence type="ECO:0000313" key="6">
    <source>
        <dbReference type="Proteomes" id="UP000216024"/>
    </source>
</evidence>
<dbReference type="SUPFAM" id="SSF46785">
    <property type="entry name" value="Winged helix' DNA-binding domain"/>
    <property type="match status" value="1"/>
</dbReference>
<evidence type="ECO:0000259" key="4">
    <source>
        <dbReference type="PROSITE" id="PS50949"/>
    </source>
</evidence>
<name>A0A267MNK9_9FIRM</name>
<comment type="caution">
    <text evidence="5">The sequence shown here is derived from an EMBL/GenBank/DDBJ whole genome shotgun (WGS) entry which is preliminary data.</text>
</comment>
<evidence type="ECO:0000256" key="1">
    <source>
        <dbReference type="ARBA" id="ARBA00023015"/>
    </source>
</evidence>
<keyword evidence="6" id="KW-1185">Reference proteome</keyword>
<dbReference type="Gene3D" id="1.10.10.10">
    <property type="entry name" value="Winged helix-like DNA-binding domain superfamily/Winged helix DNA-binding domain"/>
    <property type="match status" value="1"/>
</dbReference>
<dbReference type="PANTHER" id="PTHR43537:SF24">
    <property type="entry name" value="GLUCONATE OPERON TRANSCRIPTIONAL REPRESSOR"/>
    <property type="match status" value="1"/>
</dbReference>
<dbReference type="PROSITE" id="PS50949">
    <property type="entry name" value="HTH_GNTR"/>
    <property type="match status" value="1"/>
</dbReference>
<dbReference type="SMART" id="SM00345">
    <property type="entry name" value="HTH_GNTR"/>
    <property type="match status" value="1"/>
</dbReference>
<dbReference type="Proteomes" id="UP000216024">
    <property type="component" value="Unassembled WGS sequence"/>
</dbReference>
<organism evidence="5 6">
    <name type="scientific">Anaeromicrobium sediminis</name>
    <dbReference type="NCBI Taxonomy" id="1478221"/>
    <lineage>
        <taxon>Bacteria</taxon>
        <taxon>Bacillati</taxon>
        <taxon>Bacillota</taxon>
        <taxon>Clostridia</taxon>
        <taxon>Peptostreptococcales</taxon>
        <taxon>Thermotaleaceae</taxon>
        <taxon>Anaeromicrobium</taxon>
    </lineage>
</organism>
<dbReference type="EMBL" id="NIBG01000003">
    <property type="protein sequence ID" value="PAB60465.1"/>
    <property type="molecule type" value="Genomic_DNA"/>
</dbReference>
<feature type="domain" description="HTH gntR-type" evidence="4">
    <location>
        <begin position="8"/>
        <end position="75"/>
    </location>
</feature>
<dbReference type="RefSeq" id="WP_095132001.1">
    <property type="nucleotide sequence ID" value="NZ_NIBG01000003.1"/>
</dbReference>
<evidence type="ECO:0000256" key="2">
    <source>
        <dbReference type="ARBA" id="ARBA00023125"/>
    </source>
</evidence>
<keyword evidence="1" id="KW-0805">Transcription regulation</keyword>
<dbReference type="GO" id="GO:0003677">
    <property type="term" value="F:DNA binding"/>
    <property type="evidence" value="ECO:0007669"/>
    <property type="project" value="UniProtKB-KW"/>
</dbReference>
<dbReference type="OrthoDB" id="574518at2"/>
<proteinExistence type="predicted"/>
<evidence type="ECO:0000256" key="3">
    <source>
        <dbReference type="ARBA" id="ARBA00023163"/>
    </source>
</evidence>
<reference evidence="5 6" key="1">
    <citation type="submission" date="2017-06" db="EMBL/GenBank/DDBJ databases">
        <title>Draft genome sequence of anaerobic fermentative bacterium Anaeromicrobium sediminis DY2726D isolated from West Pacific Ocean sediments.</title>
        <authorList>
            <person name="Zeng X."/>
        </authorList>
    </citation>
    <scope>NUCLEOTIDE SEQUENCE [LARGE SCALE GENOMIC DNA]</scope>
    <source>
        <strain evidence="5 6">DY2726D</strain>
    </source>
</reference>
<dbReference type="GO" id="GO:0003700">
    <property type="term" value="F:DNA-binding transcription factor activity"/>
    <property type="evidence" value="ECO:0007669"/>
    <property type="project" value="InterPro"/>
</dbReference>
<keyword evidence="2" id="KW-0238">DNA-binding</keyword>
<dbReference type="Gene3D" id="1.20.120.530">
    <property type="entry name" value="GntR ligand-binding domain-like"/>
    <property type="match status" value="1"/>
</dbReference>
<dbReference type="Pfam" id="PF07729">
    <property type="entry name" value="FCD"/>
    <property type="match status" value="1"/>
</dbReference>
<dbReference type="PANTHER" id="PTHR43537">
    <property type="entry name" value="TRANSCRIPTIONAL REGULATOR, GNTR FAMILY"/>
    <property type="match status" value="1"/>
</dbReference>
<accession>A0A267MNK9</accession>
<keyword evidence="3" id="KW-0804">Transcription</keyword>
<gene>
    <name evidence="5" type="ORF">CCE28_06095</name>
</gene>
<protein>
    <submittedName>
        <fullName evidence="5">GntR family transcriptional regulator</fullName>
    </submittedName>
</protein>
<dbReference type="SUPFAM" id="SSF48008">
    <property type="entry name" value="GntR ligand-binding domain-like"/>
    <property type="match status" value="1"/>
</dbReference>
<dbReference type="Pfam" id="PF00392">
    <property type="entry name" value="GntR"/>
    <property type="match status" value="1"/>
</dbReference>
<dbReference type="InterPro" id="IPR008920">
    <property type="entry name" value="TF_FadR/GntR_C"/>
</dbReference>
<dbReference type="InterPro" id="IPR036388">
    <property type="entry name" value="WH-like_DNA-bd_sf"/>
</dbReference>
<dbReference type="InterPro" id="IPR011711">
    <property type="entry name" value="GntR_C"/>
</dbReference>
<sequence>MKDEQSNQSLMDLAYIDIKNKILNLTYPPGTALTESGLAKELKSSRMPIRMAIRRLENEGLLIAGYRKKIRVKEVTRKDVLEIYQLRSLLEKNALKMIFDSDKTWEYSHRLEGKVVNMRAAQNDLYDWEVADTEMHKELVSIFQNDRINRIYENNQNELIRIGLISGKSSAHIKEVNARLVEFIESIRNKKFELAMSILKEDHLDAGLEMALDKITLE</sequence>
<dbReference type="AlphaFoldDB" id="A0A267MNK9"/>
<dbReference type="InterPro" id="IPR036390">
    <property type="entry name" value="WH_DNA-bd_sf"/>
</dbReference>
<evidence type="ECO:0000313" key="5">
    <source>
        <dbReference type="EMBL" id="PAB60465.1"/>
    </source>
</evidence>
<dbReference type="InterPro" id="IPR000524">
    <property type="entry name" value="Tscrpt_reg_HTH_GntR"/>
</dbReference>